<dbReference type="AlphaFoldDB" id="A0AAE1EMZ8"/>
<keyword evidence="4 13" id="KW-0328">Glycosyltransferase</keyword>
<evidence type="ECO:0000256" key="2">
    <source>
        <dbReference type="ARBA" id="ARBA00004922"/>
    </source>
</evidence>
<evidence type="ECO:0000256" key="8">
    <source>
        <dbReference type="ARBA" id="ARBA00022968"/>
    </source>
</evidence>
<protein>
    <recommendedName>
        <fullName evidence="13">Alpha-1,3-mannosyl-glycoprotein 2-beta-N-acetylglucosaminyltransferase</fullName>
        <shortName evidence="13">GNT-I</shortName>
        <shortName evidence="13">GlcNAc-T I</shortName>
        <ecNumber evidence="13">2.4.1.101</ecNumber>
    </recommendedName>
    <alternativeName>
        <fullName evidence="13">N-glycosyl-oligosaccharide-glycoprotein N-acetylglucosaminyltransferase I</fullName>
    </alternativeName>
</protein>
<organism evidence="15 16">
    <name type="scientific">Petrolisthes cinctipes</name>
    <name type="common">Flat porcelain crab</name>
    <dbReference type="NCBI Taxonomy" id="88211"/>
    <lineage>
        <taxon>Eukaryota</taxon>
        <taxon>Metazoa</taxon>
        <taxon>Ecdysozoa</taxon>
        <taxon>Arthropoda</taxon>
        <taxon>Crustacea</taxon>
        <taxon>Multicrustacea</taxon>
        <taxon>Malacostraca</taxon>
        <taxon>Eumalacostraca</taxon>
        <taxon>Eucarida</taxon>
        <taxon>Decapoda</taxon>
        <taxon>Pleocyemata</taxon>
        <taxon>Anomura</taxon>
        <taxon>Galatheoidea</taxon>
        <taxon>Porcellanidae</taxon>
        <taxon>Petrolisthes</taxon>
    </lineage>
</organism>
<keyword evidence="16" id="KW-1185">Reference proteome</keyword>
<evidence type="ECO:0000256" key="4">
    <source>
        <dbReference type="ARBA" id="ARBA00022676"/>
    </source>
</evidence>
<dbReference type="InterPro" id="IPR039477">
    <property type="entry name" value="ILEI/PANDER_dom"/>
</dbReference>
<evidence type="ECO:0000256" key="9">
    <source>
        <dbReference type="ARBA" id="ARBA00022989"/>
    </source>
</evidence>
<comment type="caution">
    <text evidence="15">The sequence shown here is derived from an EMBL/GenBank/DDBJ whole genome shotgun (WGS) entry which is preliminary data.</text>
</comment>
<comment type="similarity">
    <text evidence="3 13">Belongs to the glycosyltransferase 13 family.</text>
</comment>
<evidence type="ECO:0000256" key="12">
    <source>
        <dbReference type="ARBA" id="ARBA00023211"/>
    </source>
</evidence>
<evidence type="ECO:0000256" key="7">
    <source>
        <dbReference type="ARBA" id="ARBA00022723"/>
    </source>
</evidence>
<keyword evidence="10 13" id="KW-0333">Golgi apparatus</keyword>
<dbReference type="PANTHER" id="PTHR46396:SF2">
    <property type="entry name" value="ILEI_PANDER DOMAIN-CONTAINING PROTEIN"/>
    <property type="match status" value="1"/>
</dbReference>
<evidence type="ECO:0000256" key="5">
    <source>
        <dbReference type="ARBA" id="ARBA00022679"/>
    </source>
</evidence>
<keyword evidence="12 13" id="KW-0464">Manganese</keyword>
<evidence type="ECO:0000256" key="6">
    <source>
        <dbReference type="ARBA" id="ARBA00022692"/>
    </source>
</evidence>
<evidence type="ECO:0000313" key="15">
    <source>
        <dbReference type="EMBL" id="KAK3857728.1"/>
    </source>
</evidence>
<evidence type="ECO:0000256" key="13">
    <source>
        <dbReference type="RuleBase" id="RU368119"/>
    </source>
</evidence>
<dbReference type="PROSITE" id="PS52031">
    <property type="entry name" value="GG_LECTIN"/>
    <property type="match status" value="1"/>
</dbReference>
<keyword evidence="5" id="KW-0808">Transferase</keyword>
<comment type="pathway">
    <text evidence="2 13">Protein modification; protein glycosylation.</text>
</comment>
<dbReference type="Proteomes" id="UP001286313">
    <property type="component" value="Unassembled WGS sequence"/>
</dbReference>
<comment type="subcellular location">
    <subcellularLocation>
        <location evidence="1 13">Golgi apparatus membrane</location>
        <topology evidence="1 13">Single-pass type II membrane protein</topology>
    </subcellularLocation>
</comment>
<dbReference type="GO" id="GO:0000139">
    <property type="term" value="C:Golgi membrane"/>
    <property type="evidence" value="ECO:0007669"/>
    <property type="project" value="UniProtKB-SubCell"/>
</dbReference>
<dbReference type="GO" id="GO:0030145">
    <property type="term" value="F:manganese ion binding"/>
    <property type="evidence" value="ECO:0007669"/>
    <property type="project" value="UniProtKB-UniRule"/>
</dbReference>
<dbReference type="InterPro" id="IPR004139">
    <property type="entry name" value="Glyco_trans_13"/>
</dbReference>
<dbReference type="GO" id="GO:0016266">
    <property type="term" value="P:protein O-linked glycosylation via N-acetyl-galactosamine"/>
    <property type="evidence" value="ECO:0007669"/>
    <property type="project" value="TreeGrafter"/>
</dbReference>
<comment type="catalytic activity">
    <reaction evidence="13">
        <text>N(4)-(alpha-D-Man-(1-&gt;3)-[alpha-D-Man-(1-&gt;3)-[alpha-D-Man-(1-&gt;6)]-alpha-D-Man-(1-&gt;6)]-beta-D-Man-(1-&gt;4)-beta-D-GlcNAc-(1-&gt;4)-beta-D-GlcNAc)-L-asparaginyl-[protein] (N-glucan mannose isomer 5A1,2) + UDP-N-acetyl-alpha-D-glucosamine = N(4)-{beta-D-GlcNAc-(1-&gt;2)-alpha-D-Man-(1-&gt;3)-[alpha-D-Man-(1-&gt;3)-[alpha-D-Man-(1-&gt;6)]-alpha-D-Man-(1-&gt;6)]-beta-D-Man-(1-&gt;4)-beta-D-GlcNAc-(1-&gt;4)-beta-D-GlcNAc}-L-asparaginyl-[protein] + UDP + H(+)</text>
        <dbReference type="Rhea" id="RHEA:11456"/>
        <dbReference type="Rhea" id="RHEA-COMP:14367"/>
        <dbReference type="Rhea" id="RHEA-COMP:14368"/>
        <dbReference type="ChEBI" id="CHEBI:15378"/>
        <dbReference type="ChEBI" id="CHEBI:57705"/>
        <dbReference type="ChEBI" id="CHEBI:58223"/>
        <dbReference type="ChEBI" id="CHEBI:59087"/>
        <dbReference type="ChEBI" id="CHEBI:60625"/>
        <dbReference type="EC" id="2.4.1.101"/>
    </reaction>
</comment>
<dbReference type="EC" id="2.4.1.101" evidence="13"/>
<proteinExistence type="inferred from homology"/>
<dbReference type="Pfam" id="PF15711">
    <property type="entry name" value="ILEI"/>
    <property type="match status" value="1"/>
</dbReference>
<evidence type="ECO:0000256" key="10">
    <source>
        <dbReference type="ARBA" id="ARBA00023034"/>
    </source>
</evidence>
<dbReference type="GO" id="GO:0003827">
    <property type="term" value="F:alpha-1,3-mannosylglycoprotein 2-beta-N-acetylglucosaminyltransferase activity"/>
    <property type="evidence" value="ECO:0007669"/>
    <property type="project" value="UniProtKB-UniRule"/>
</dbReference>
<dbReference type="InterPro" id="IPR052463">
    <property type="entry name" value="O-linked_mannose_GnT"/>
</dbReference>
<evidence type="ECO:0000256" key="3">
    <source>
        <dbReference type="ARBA" id="ARBA00006492"/>
    </source>
</evidence>
<sequence length="649" mass="72698">MKRISLVSVCRHVLWTGMAGFIMVGFYGVYQFLFGLPPIRVVEFYMGNASMPMSFKDHGERIVSQYMEVGEILPNCGIPYVCPHNHFPVHIFTGKGKDDTPKICVSGKYIIQKDINNGGRGLNFVVVDSHRMQAVHARRFDTYTTDSSELELFLLREVRQGDILIALTFDEASRNLGASAKNLLAEIGSSQIQNLQFRGQWYLITQRGMKGFSPFELLKASKGGLWSPINEHFCIPRLLEGRTIMPDPLVLQNEPRAKFCDHHTDLADFCSVSQKHVPLKPAALTNRQLVGSPMFITPIMVVGGSSLEALTLTLETVMSQPGIQPRYVVVVYNPDVLPDAPQLCKLFGFNSKPTKTKQYHEVVRAVFNTVETMFPGTVYVMMIEEGLLLAPDCLSYTAALLPLLHDPTVLAISAWNPNGFPNVSSRPDLVYRSEDFPGQAFTIRMATYFSQLRPDLLRCCNQPGWVGWLEVGRWEREVVVPDVSRVLRRPVGPDLEPTTPLISSLFHRLRATNLEVSAVISNTEVLVVDRYESHLIHLLNNSHTYTLNLTHAALTTCAATASTAKLNLTMSDKQGVYVIPFKESDQSGVSGMKLLCRCFGLFHEDHSPPRGLHRGLLRFSMKGSEVIFLSNKSPHFLLPRYSRTTLTLP</sequence>
<feature type="transmembrane region" description="Helical" evidence="13">
    <location>
        <begin position="12"/>
        <end position="33"/>
    </location>
</feature>
<dbReference type="InterPro" id="IPR029044">
    <property type="entry name" value="Nucleotide-diphossugar_trans"/>
</dbReference>
<evidence type="ECO:0000256" key="11">
    <source>
        <dbReference type="ARBA" id="ARBA00023136"/>
    </source>
</evidence>
<accession>A0AAE1EMZ8</accession>
<reference evidence="15" key="1">
    <citation type="submission" date="2023-10" db="EMBL/GenBank/DDBJ databases">
        <title>Genome assemblies of two species of porcelain crab, Petrolisthes cinctipes and Petrolisthes manimaculis (Anomura: Porcellanidae).</title>
        <authorList>
            <person name="Angst P."/>
        </authorList>
    </citation>
    <scope>NUCLEOTIDE SEQUENCE</scope>
    <source>
        <strain evidence="15">PB745_01</strain>
        <tissue evidence="15">Gill</tissue>
    </source>
</reference>
<dbReference type="Pfam" id="PF03071">
    <property type="entry name" value="GNT-I"/>
    <property type="match status" value="1"/>
</dbReference>
<evidence type="ECO:0000256" key="1">
    <source>
        <dbReference type="ARBA" id="ARBA00004323"/>
    </source>
</evidence>
<dbReference type="EMBL" id="JAWQEG010005536">
    <property type="protein sequence ID" value="KAK3857728.1"/>
    <property type="molecule type" value="Genomic_DNA"/>
</dbReference>
<keyword evidence="11 13" id="KW-0472">Membrane</keyword>
<keyword evidence="9 13" id="KW-1133">Transmembrane helix</keyword>
<gene>
    <name evidence="15" type="ORF">Pcinc_036038</name>
</gene>
<comment type="cofactor">
    <cofactor evidence="13">
        <name>Mn(2+)</name>
        <dbReference type="ChEBI" id="CHEBI:29035"/>
    </cofactor>
    <text evidence="13">The cofactor is mostly bound to the substrate.</text>
</comment>
<keyword evidence="7 13" id="KW-0479">Metal-binding</keyword>
<name>A0AAE1EMZ8_PETCI</name>
<evidence type="ECO:0000259" key="14">
    <source>
        <dbReference type="Pfam" id="PF15711"/>
    </source>
</evidence>
<evidence type="ECO:0000313" key="16">
    <source>
        <dbReference type="Proteomes" id="UP001286313"/>
    </source>
</evidence>
<keyword evidence="6 13" id="KW-0812">Transmembrane</keyword>
<dbReference type="GO" id="GO:0047223">
    <property type="term" value="F:beta-1,3-galactosyl-O-glycosyl-glycoprotein beta-1,3-N-acetylglucosaminyltransferase activity"/>
    <property type="evidence" value="ECO:0007669"/>
    <property type="project" value="TreeGrafter"/>
</dbReference>
<dbReference type="Gene3D" id="3.90.550.10">
    <property type="entry name" value="Spore Coat Polysaccharide Biosynthesis Protein SpsA, Chain A"/>
    <property type="match status" value="1"/>
</dbReference>
<comment type="function">
    <text evidence="13">Initiates complex N-linked carbohydrate formation. Essential for the conversion of high-mannose to hybrid and complex N-glycans.</text>
</comment>
<keyword evidence="8 13" id="KW-0735">Signal-anchor</keyword>
<feature type="domain" description="ILEI/PANDER" evidence="14">
    <location>
        <begin position="120"/>
        <end position="208"/>
    </location>
</feature>
<dbReference type="PANTHER" id="PTHR46396">
    <property type="entry name" value="PROTEIN O-LINKED-MANNOSE BETA-1,2-N-ACETYLGLUCOSAMINYLTRANSFERASE 1"/>
    <property type="match status" value="1"/>
</dbReference>